<proteinExistence type="predicted"/>
<dbReference type="AlphaFoldDB" id="A0A821V118"/>
<feature type="non-terminal residue" evidence="1">
    <location>
        <position position="1"/>
    </location>
</feature>
<feature type="non-terminal residue" evidence="1">
    <location>
        <position position="61"/>
    </location>
</feature>
<gene>
    <name evidence="1" type="ORF">UJA718_LOCUS45397</name>
</gene>
<accession>A0A821V118</accession>
<keyword evidence="2" id="KW-1185">Reference proteome</keyword>
<evidence type="ECO:0000313" key="2">
    <source>
        <dbReference type="Proteomes" id="UP000663873"/>
    </source>
</evidence>
<dbReference type="EMBL" id="CAJOBP010075883">
    <property type="protein sequence ID" value="CAF4898284.1"/>
    <property type="molecule type" value="Genomic_DNA"/>
</dbReference>
<evidence type="ECO:0000313" key="1">
    <source>
        <dbReference type="EMBL" id="CAF4898284.1"/>
    </source>
</evidence>
<organism evidence="1 2">
    <name type="scientific">Rotaria socialis</name>
    <dbReference type="NCBI Taxonomy" id="392032"/>
    <lineage>
        <taxon>Eukaryota</taxon>
        <taxon>Metazoa</taxon>
        <taxon>Spiralia</taxon>
        <taxon>Gnathifera</taxon>
        <taxon>Rotifera</taxon>
        <taxon>Eurotatoria</taxon>
        <taxon>Bdelloidea</taxon>
        <taxon>Philodinida</taxon>
        <taxon>Philodinidae</taxon>
        <taxon>Rotaria</taxon>
    </lineage>
</organism>
<comment type="caution">
    <text evidence="1">The sequence shown here is derived from an EMBL/GenBank/DDBJ whole genome shotgun (WGS) entry which is preliminary data.</text>
</comment>
<reference evidence="1" key="1">
    <citation type="submission" date="2021-02" db="EMBL/GenBank/DDBJ databases">
        <authorList>
            <person name="Nowell W R."/>
        </authorList>
    </citation>
    <scope>NUCLEOTIDE SEQUENCE</scope>
</reference>
<sequence length="61" mass="7142">FVDLDHRLLLWFREKRTFIDPQAAVTTGTTTAATIRREKVTFRQLERQGKLLSMELKHACP</sequence>
<name>A0A821V118_9BILA</name>
<dbReference type="Proteomes" id="UP000663873">
    <property type="component" value="Unassembled WGS sequence"/>
</dbReference>
<protein>
    <submittedName>
        <fullName evidence="1">Uncharacterized protein</fullName>
    </submittedName>
</protein>